<dbReference type="AlphaFoldDB" id="A0A0G3BVZ7"/>
<dbReference type="PATRIC" id="fig|413882.6.peg.5762"/>
<dbReference type="PANTHER" id="PTHR42815:SF2">
    <property type="entry name" value="FAD-BINDING, PUTATIVE (AFU_ORTHOLOGUE AFUA_6G07600)-RELATED"/>
    <property type="match status" value="1"/>
</dbReference>
<gene>
    <name evidence="2" type="ORF">AAW51_5512</name>
</gene>
<dbReference type="Proteomes" id="UP000035352">
    <property type="component" value="Chromosome"/>
</dbReference>
<dbReference type="OrthoDB" id="9796486at2"/>
<sequence>MSPPPPASPETLPGWPGPGSPFHPGERELQERAGLRERMEQVGRKVVRGMMPAQHRELFAQLPWMLVGSLDAQQRPCASVLVGPPGFVHAQDERHLRIACLPRADEPLAAHLALGSPVGLLGLQLETRRRNRMNGAVAALDEQGFTVRVEQSFGNCPQYIQARTPRFVERPHLPAASWPEGTLLSEHARSLVAGADTLFIASAAAPVPGDASRGVDVSHRGGRSGFVRLSERDGQTLLTLPDYRGNFMFNTLGNLQLWPHASLLFIDFDRGDVLRLAGQTEIVWDGPEVATFPGAQRLLRVQVEAGTWQAGVLPLRWSAPEWAPQLRDA</sequence>
<accession>A0A0G3BVZ7</accession>
<protein>
    <submittedName>
        <fullName evidence="2">Pyridoxamine 5'-phosphate oxidase</fullName>
    </submittedName>
</protein>
<evidence type="ECO:0000313" key="2">
    <source>
        <dbReference type="EMBL" id="AKJ32203.1"/>
    </source>
</evidence>
<dbReference type="RefSeq" id="WP_047197159.1">
    <property type="nucleotide sequence ID" value="NZ_CP011371.1"/>
</dbReference>
<reference evidence="2 3" key="1">
    <citation type="submission" date="2015-05" db="EMBL/GenBank/DDBJ databases">
        <authorList>
            <person name="Tang B."/>
            <person name="Yu Y."/>
        </authorList>
    </citation>
    <scope>NUCLEOTIDE SEQUENCE [LARGE SCALE GENOMIC DNA]</scope>
    <source>
        <strain evidence="2 3">DSM 7029</strain>
    </source>
</reference>
<feature type="region of interest" description="Disordered" evidence="1">
    <location>
        <begin position="1"/>
        <end position="26"/>
    </location>
</feature>
<name>A0A0G3BVZ7_9BURK</name>
<dbReference type="InterPro" id="IPR012349">
    <property type="entry name" value="Split_barrel_FMN-bd"/>
</dbReference>
<dbReference type="PANTHER" id="PTHR42815">
    <property type="entry name" value="FAD-BINDING, PUTATIVE (AFU_ORTHOLOGUE AFUA_6G07600)-RELATED"/>
    <property type="match status" value="1"/>
</dbReference>
<dbReference type="Gene3D" id="2.30.110.10">
    <property type="entry name" value="Electron Transport, Fmn-binding Protein, Chain A"/>
    <property type="match status" value="1"/>
</dbReference>
<proteinExistence type="predicted"/>
<dbReference type="SUPFAM" id="SSF50475">
    <property type="entry name" value="FMN-binding split barrel"/>
    <property type="match status" value="1"/>
</dbReference>
<dbReference type="EMBL" id="CP011371">
    <property type="protein sequence ID" value="AKJ32203.1"/>
    <property type="molecule type" value="Genomic_DNA"/>
</dbReference>
<organism evidence="2 3">
    <name type="scientific">Caldimonas brevitalea</name>
    <dbReference type="NCBI Taxonomy" id="413882"/>
    <lineage>
        <taxon>Bacteria</taxon>
        <taxon>Pseudomonadati</taxon>
        <taxon>Pseudomonadota</taxon>
        <taxon>Betaproteobacteria</taxon>
        <taxon>Burkholderiales</taxon>
        <taxon>Sphaerotilaceae</taxon>
        <taxon>Caldimonas</taxon>
    </lineage>
</organism>
<evidence type="ECO:0000313" key="3">
    <source>
        <dbReference type="Proteomes" id="UP000035352"/>
    </source>
</evidence>
<dbReference type="KEGG" id="pbh:AAW51_5512"/>
<evidence type="ECO:0000256" key="1">
    <source>
        <dbReference type="SAM" id="MobiDB-lite"/>
    </source>
</evidence>
<dbReference type="STRING" id="413882.AAW51_5512"/>
<keyword evidence="3" id="KW-1185">Reference proteome</keyword>